<protein>
    <submittedName>
        <fullName evidence="2">Uncharacterized protein</fullName>
    </submittedName>
</protein>
<feature type="signal peptide" evidence="1">
    <location>
        <begin position="1"/>
        <end position="21"/>
    </location>
</feature>
<evidence type="ECO:0000313" key="3">
    <source>
        <dbReference type="Proteomes" id="UP001642540"/>
    </source>
</evidence>
<evidence type="ECO:0000313" key="2">
    <source>
        <dbReference type="EMBL" id="CAL8089099.1"/>
    </source>
</evidence>
<keyword evidence="1" id="KW-0732">Signal</keyword>
<proteinExistence type="predicted"/>
<keyword evidence="3" id="KW-1185">Reference proteome</keyword>
<comment type="caution">
    <text evidence="2">The sequence shown here is derived from an EMBL/GenBank/DDBJ whole genome shotgun (WGS) entry which is preliminary data.</text>
</comment>
<dbReference type="Proteomes" id="UP001642540">
    <property type="component" value="Unassembled WGS sequence"/>
</dbReference>
<name>A0ABP1Q4U7_9HEXA</name>
<organism evidence="2 3">
    <name type="scientific">Orchesella dallaii</name>
    <dbReference type="NCBI Taxonomy" id="48710"/>
    <lineage>
        <taxon>Eukaryota</taxon>
        <taxon>Metazoa</taxon>
        <taxon>Ecdysozoa</taxon>
        <taxon>Arthropoda</taxon>
        <taxon>Hexapoda</taxon>
        <taxon>Collembola</taxon>
        <taxon>Entomobryomorpha</taxon>
        <taxon>Entomobryoidea</taxon>
        <taxon>Orchesellidae</taxon>
        <taxon>Orchesellinae</taxon>
        <taxon>Orchesella</taxon>
    </lineage>
</organism>
<accession>A0ABP1Q4U7</accession>
<feature type="chain" id="PRO_5047084021" evidence="1">
    <location>
        <begin position="22"/>
        <end position="204"/>
    </location>
</feature>
<reference evidence="2 3" key="1">
    <citation type="submission" date="2024-08" db="EMBL/GenBank/DDBJ databases">
        <authorList>
            <person name="Cucini C."/>
            <person name="Frati F."/>
        </authorList>
    </citation>
    <scope>NUCLEOTIDE SEQUENCE [LARGE SCALE GENOMIC DNA]</scope>
</reference>
<sequence length="204" mass="22757">MKLLIASIILMMLAIFGTVKKTGPSTDTSSSKAVQADTTDEFISPELDEFWESFQSKMEELLKKGEKTATSLIANAGDVINAMDWLNSREQFVNTPGTMITAEKLEITNPGEDCLPNQTLVYVNGYRFRLFGVRLSINSTEISLRFLNNANKIDWKVRKHELKILAHESNGKVKWARVHHVGESTPVSELSIEGKSDGVVIKLN</sequence>
<dbReference type="EMBL" id="CAXLJM020000023">
    <property type="protein sequence ID" value="CAL8089099.1"/>
    <property type="molecule type" value="Genomic_DNA"/>
</dbReference>
<evidence type="ECO:0000256" key="1">
    <source>
        <dbReference type="SAM" id="SignalP"/>
    </source>
</evidence>
<gene>
    <name evidence="2" type="ORF">ODALV1_LOCUS7260</name>
</gene>